<sequence length="1013" mass="115545">MTSEEQNNPFKGLTNESKEKIELSPATNRIEINALEKKINSLVEDVFKISVNASPTRKVQLIYMEDAAQQSPFWTLENGRLATALFDRLMMEQPSDFVIPNDVVDDNTEFVVESRVLVYLFQCYVRNAKNNNPNDSVKLDAYGKINEMILLNVGTMVKQPYIFNDQSVSDQLIHIFSSQDHEFVGEFLSGFVKEVLNDNEAGSYESLKTVFDRVFADMKERVQKSTLISLEVWIIPSLIYFVSDKANPKLAEFLLDNITPPKNSKSCLFSTSLVGQLLRLSILPRNGDLDHCEYYDNPLTIQSQSLNPSLFSALTNHLDLMQRLFKGFLLIGNTLRDKLLQWIGDCLHVNARRGQIWNMAANQSIVDQPFTAPDSFMINLTGVLLRLCQPLFKPTLKVLLVDPTYCAAKRPEKNIHMTDMNKETCLLPTNENEERITAESYNFITECFYMTHKAIDLSYRVCIEKFFKLNRHVGQLQNEYQNILTNGGSDQFIIDQFKSETRRFLSLQNTLIEPFNDSLLLQFFEATAIWLAEIAGSESATSGKSFAPQVTKPVDLPLKTEAPNLLKSIPEFLLENVVVYLTFIRHFESLAIDTDPKAQNALFTLILIFIGDASRVRNPHLRARLAEALESLIPQSKTNASMFRVSWKSAIFTSHPHRSEIVRNLLNVFVGIEVTGQSVQFEQKFNYRRPMYIIMEYLWSIEEQKNCFKALDLEAVQNMEAVDPPIFLRFINLLINDAIFLLDESLSNLQQIRTLQTAQDKGEWDSLPANERSQNLRNLEHLGMMAKFDNILGKDTINILKLLTSEISGTFCDPSMVDRVAAMLNYFLLNLVGPNKDNFKVRDKKEFHFDPANTVLDICHIYTNLQNSKPFCLAVSQDGRSYSPKLFEYAEQVLVRIGGGQLIGEISDFALKVHRMDQEEKAQQEALTDAPDDFLDPIMSTLMLDPVILPSSKVTVDRATIARHLLSDQSDMFNRSPLTMDQVIPNTELKAKIDAWVREKLAEYNESIGKRDN</sequence>
<dbReference type="PANTHER" id="PTHR13931:SF16">
    <property type="entry name" value="UBIQUITIN CONJUGATION FACTOR E4 A"/>
    <property type="match status" value="1"/>
</dbReference>
<keyword evidence="8" id="KW-0833">Ubl conjugation pathway</keyword>
<dbReference type="EC" id="2.3.2.27" evidence="5"/>
<comment type="caution">
    <text evidence="13">The sequence shown here is derived from an EMBL/GenBank/DDBJ whole genome shotgun (WGS) entry which is preliminary data.</text>
</comment>
<dbReference type="GO" id="GO:0006511">
    <property type="term" value="P:ubiquitin-dependent protein catabolic process"/>
    <property type="evidence" value="ECO:0007669"/>
    <property type="project" value="InterPro"/>
</dbReference>
<protein>
    <recommendedName>
        <fullName evidence="11">Ubiquitin conjugation factor E4 A</fullName>
        <ecNumber evidence="5">2.3.2.27</ecNumber>
    </recommendedName>
</protein>
<reference evidence="13" key="1">
    <citation type="submission" date="2022-07" db="EMBL/GenBank/DDBJ databases">
        <authorList>
            <person name="Trinca V."/>
            <person name="Uliana J.V.C."/>
            <person name="Torres T.T."/>
            <person name="Ward R.J."/>
            <person name="Monesi N."/>
        </authorList>
    </citation>
    <scope>NUCLEOTIDE SEQUENCE</scope>
    <source>
        <strain evidence="13">HSMRA1968</strain>
        <tissue evidence="13">Whole embryos</tissue>
    </source>
</reference>
<evidence type="ECO:0000256" key="3">
    <source>
        <dbReference type="ARBA" id="ARBA00004906"/>
    </source>
</evidence>
<dbReference type="Pfam" id="PF10408">
    <property type="entry name" value="Ufd2P_core"/>
    <property type="match status" value="1"/>
</dbReference>
<evidence type="ECO:0000313" key="14">
    <source>
        <dbReference type="Proteomes" id="UP001151699"/>
    </source>
</evidence>
<dbReference type="EMBL" id="WJQU01000003">
    <property type="protein sequence ID" value="KAJ6640137.1"/>
    <property type="molecule type" value="Genomic_DNA"/>
</dbReference>
<keyword evidence="6" id="KW-0963">Cytoplasm</keyword>
<dbReference type="GO" id="GO:0000209">
    <property type="term" value="P:protein polyubiquitination"/>
    <property type="evidence" value="ECO:0007669"/>
    <property type="project" value="TreeGrafter"/>
</dbReference>
<evidence type="ECO:0000256" key="1">
    <source>
        <dbReference type="ARBA" id="ARBA00000900"/>
    </source>
</evidence>
<dbReference type="FunFam" id="3.30.40.10:FF:000055">
    <property type="entry name" value="Ubiquitin conjugation factor e4 a"/>
    <property type="match status" value="1"/>
</dbReference>
<dbReference type="SMART" id="SM00504">
    <property type="entry name" value="Ubox"/>
    <property type="match status" value="1"/>
</dbReference>
<dbReference type="OrthoDB" id="20295at2759"/>
<comment type="pathway">
    <text evidence="3">Protein modification; protein ubiquitination.</text>
</comment>
<gene>
    <name evidence="13" type="primary">UBE4A</name>
    <name evidence="13" type="ORF">Bhyg_12886</name>
</gene>
<dbReference type="InterPro" id="IPR045132">
    <property type="entry name" value="UBE4"/>
</dbReference>
<dbReference type="InterPro" id="IPR013083">
    <property type="entry name" value="Znf_RING/FYVE/PHD"/>
</dbReference>
<dbReference type="Proteomes" id="UP001151699">
    <property type="component" value="Chromosome X"/>
</dbReference>
<dbReference type="PANTHER" id="PTHR13931">
    <property type="entry name" value="UBIQUITINATION FACTOR E4"/>
    <property type="match status" value="1"/>
</dbReference>
<evidence type="ECO:0000256" key="4">
    <source>
        <dbReference type="ARBA" id="ARBA00007434"/>
    </source>
</evidence>
<accession>A0A9Q0N0F4</accession>
<dbReference type="SUPFAM" id="SSF57850">
    <property type="entry name" value="RING/U-box"/>
    <property type="match status" value="1"/>
</dbReference>
<dbReference type="CDD" id="cd16657">
    <property type="entry name" value="RING-Ubox_UBE4A"/>
    <property type="match status" value="1"/>
</dbReference>
<evidence type="ECO:0000256" key="8">
    <source>
        <dbReference type="ARBA" id="ARBA00022786"/>
    </source>
</evidence>
<name>A0A9Q0N0F4_9DIPT</name>
<keyword evidence="9" id="KW-0007">Acetylation</keyword>
<dbReference type="GO" id="GO:0005737">
    <property type="term" value="C:cytoplasm"/>
    <property type="evidence" value="ECO:0007669"/>
    <property type="project" value="UniProtKB-SubCell"/>
</dbReference>
<evidence type="ECO:0000256" key="10">
    <source>
        <dbReference type="ARBA" id="ARBA00037624"/>
    </source>
</evidence>
<dbReference type="InterPro" id="IPR003613">
    <property type="entry name" value="Ubox_domain"/>
</dbReference>
<evidence type="ECO:0000256" key="6">
    <source>
        <dbReference type="ARBA" id="ARBA00022490"/>
    </source>
</evidence>
<dbReference type="AlphaFoldDB" id="A0A9Q0N0F4"/>
<comment type="similarity">
    <text evidence="4">Belongs to the ubiquitin conjugation factor E4 family.</text>
</comment>
<dbReference type="PROSITE" id="PS51698">
    <property type="entry name" value="U_BOX"/>
    <property type="match status" value="1"/>
</dbReference>
<dbReference type="InterPro" id="IPR019474">
    <property type="entry name" value="Ub_conjug_fac_E4_core"/>
</dbReference>
<dbReference type="GO" id="GO:0000151">
    <property type="term" value="C:ubiquitin ligase complex"/>
    <property type="evidence" value="ECO:0007669"/>
    <property type="project" value="InterPro"/>
</dbReference>
<dbReference type="GO" id="GO:0036503">
    <property type="term" value="P:ERAD pathway"/>
    <property type="evidence" value="ECO:0007669"/>
    <property type="project" value="InterPro"/>
</dbReference>
<dbReference type="Gene3D" id="3.30.40.10">
    <property type="entry name" value="Zinc/RING finger domain, C3HC4 (zinc finger)"/>
    <property type="match status" value="1"/>
</dbReference>
<evidence type="ECO:0000256" key="9">
    <source>
        <dbReference type="ARBA" id="ARBA00022990"/>
    </source>
</evidence>
<keyword evidence="14" id="KW-1185">Reference proteome</keyword>
<evidence type="ECO:0000256" key="2">
    <source>
        <dbReference type="ARBA" id="ARBA00004496"/>
    </source>
</evidence>
<keyword evidence="7" id="KW-0808">Transferase</keyword>
<comment type="function">
    <text evidence="10">Ubiquitin-protein ligase that probably functions as an E3 ligase in conjunction with specific E1 and E2 ligases. May also function as an E4 ligase mediating the assembly of polyubiquitin chains on substrates ubiquitinated by another E3 ubiquitin ligase. Mediates 'Lys-48'-linked polyubiquitination of substrates.</text>
</comment>
<dbReference type="Pfam" id="PF04564">
    <property type="entry name" value="U-box"/>
    <property type="match status" value="1"/>
</dbReference>
<evidence type="ECO:0000256" key="7">
    <source>
        <dbReference type="ARBA" id="ARBA00022679"/>
    </source>
</evidence>
<feature type="domain" description="U-box" evidence="12">
    <location>
        <begin position="929"/>
        <end position="1003"/>
    </location>
</feature>
<evidence type="ECO:0000256" key="11">
    <source>
        <dbReference type="ARBA" id="ARBA00040077"/>
    </source>
</evidence>
<dbReference type="GO" id="GO:0005634">
    <property type="term" value="C:nucleus"/>
    <property type="evidence" value="ECO:0007669"/>
    <property type="project" value="TreeGrafter"/>
</dbReference>
<evidence type="ECO:0000256" key="5">
    <source>
        <dbReference type="ARBA" id="ARBA00012483"/>
    </source>
</evidence>
<comment type="subcellular location">
    <subcellularLocation>
        <location evidence="2">Cytoplasm</location>
    </subcellularLocation>
</comment>
<dbReference type="GO" id="GO:0034450">
    <property type="term" value="F:ubiquitin-ubiquitin ligase activity"/>
    <property type="evidence" value="ECO:0007669"/>
    <property type="project" value="InterPro"/>
</dbReference>
<organism evidence="13 14">
    <name type="scientific">Pseudolycoriella hygida</name>
    <dbReference type="NCBI Taxonomy" id="35572"/>
    <lineage>
        <taxon>Eukaryota</taxon>
        <taxon>Metazoa</taxon>
        <taxon>Ecdysozoa</taxon>
        <taxon>Arthropoda</taxon>
        <taxon>Hexapoda</taxon>
        <taxon>Insecta</taxon>
        <taxon>Pterygota</taxon>
        <taxon>Neoptera</taxon>
        <taxon>Endopterygota</taxon>
        <taxon>Diptera</taxon>
        <taxon>Nematocera</taxon>
        <taxon>Sciaroidea</taxon>
        <taxon>Sciaridae</taxon>
        <taxon>Pseudolycoriella</taxon>
    </lineage>
</organism>
<comment type="catalytic activity">
    <reaction evidence="1">
        <text>S-ubiquitinyl-[E2 ubiquitin-conjugating enzyme]-L-cysteine + [acceptor protein]-L-lysine = [E2 ubiquitin-conjugating enzyme]-L-cysteine + N(6)-ubiquitinyl-[acceptor protein]-L-lysine.</text>
        <dbReference type="EC" id="2.3.2.27"/>
    </reaction>
</comment>
<evidence type="ECO:0000259" key="12">
    <source>
        <dbReference type="PROSITE" id="PS51698"/>
    </source>
</evidence>
<evidence type="ECO:0000313" key="13">
    <source>
        <dbReference type="EMBL" id="KAJ6640137.1"/>
    </source>
</evidence>
<proteinExistence type="inferred from homology"/>